<dbReference type="EMBL" id="HG992978">
    <property type="protein sequence ID" value="CAE7008392.1"/>
    <property type="molecule type" value="Genomic_DNA"/>
</dbReference>
<protein>
    <submittedName>
        <fullName evidence="2">DnaJ</fullName>
    </submittedName>
</protein>
<dbReference type="PANTHER" id="PTHR44743">
    <property type="entry name" value="PUTATIVE, EXPRESSED-RELATED"/>
    <property type="match status" value="1"/>
</dbReference>
<reference evidence="2" key="1">
    <citation type="submission" date="2021-02" db="EMBL/GenBank/DDBJ databases">
        <authorList>
            <person name="Syme A R."/>
            <person name="Syme A R."/>
            <person name="Moolhuijzen P."/>
        </authorList>
    </citation>
    <scope>NUCLEOTIDE SEQUENCE</scope>
    <source>
        <strain evidence="2">W1-1</strain>
    </source>
</reference>
<feature type="region of interest" description="Disordered" evidence="1">
    <location>
        <begin position="186"/>
        <end position="271"/>
    </location>
</feature>
<sequence>MQSPTYYTTLGLAPNAPPEVIRAAYKALALIYHPDKTLVLPASERAIHAAVFRNIQEAFDVLSSQNVKAAYDAELERGGGEIDEIISTFHHARSSMSKPRTAVRLTTPEEKGAMIAQTRQQLDRVRMKRKKRHEDEASMNVAELNTLVRIWLELADENANDPVMKAHCHIRAYEYQKKIQARKREHEDWLEDMSKPKTTSATPVRPTTPTSQGHRGVTQDAPFKSTSTEPLSSPNAATISARDLRRETCPLTTPSSRTNVRAADRKRAEERRVEEARARAVARREKKAQTEAAKQARIEERAALVRTEKDKQRTKVQEQVRLDAERIAKARAKVRAAPIGTGDAQDSVFALEASQELSRRVDASGEVVEEQSQSRANVACVKCNLQHGGLREWKRCGMGILTDGNNGLRHLG</sequence>
<dbReference type="SUPFAM" id="SSF46565">
    <property type="entry name" value="Chaperone J-domain"/>
    <property type="match status" value="1"/>
</dbReference>
<dbReference type="Proteomes" id="UP000472372">
    <property type="component" value="Chromosome 2"/>
</dbReference>
<gene>
    <name evidence="2" type="ORF">PTTW11_01687</name>
</gene>
<dbReference type="Pfam" id="PF00226">
    <property type="entry name" value="DnaJ"/>
    <property type="match status" value="1"/>
</dbReference>
<dbReference type="CDD" id="cd06257">
    <property type="entry name" value="DnaJ"/>
    <property type="match status" value="1"/>
</dbReference>
<dbReference type="InterPro" id="IPR036869">
    <property type="entry name" value="J_dom_sf"/>
</dbReference>
<dbReference type="PROSITE" id="PS50076">
    <property type="entry name" value="DNAJ_2"/>
    <property type="match status" value="1"/>
</dbReference>
<organism evidence="2 3">
    <name type="scientific">Pyrenophora teres f. teres</name>
    <dbReference type="NCBI Taxonomy" id="97479"/>
    <lineage>
        <taxon>Eukaryota</taxon>
        <taxon>Fungi</taxon>
        <taxon>Dikarya</taxon>
        <taxon>Ascomycota</taxon>
        <taxon>Pezizomycotina</taxon>
        <taxon>Dothideomycetes</taxon>
        <taxon>Pleosporomycetidae</taxon>
        <taxon>Pleosporales</taxon>
        <taxon>Pleosporineae</taxon>
        <taxon>Pleosporaceae</taxon>
        <taxon>Pyrenophora</taxon>
    </lineage>
</organism>
<feature type="compositionally biased region" description="Polar residues" evidence="1">
    <location>
        <begin position="224"/>
        <end position="238"/>
    </location>
</feature>
<dbReference type="SMART" id="SM00271">
    <property type="entry name" value="DnaJ"/>
    <property type="match status" value="1"/>
</dbReference>
<feature type="compositionally biased region" description="Basic and acidic residues" evidence="1">
    <location>
        <begin position="186"/>
        <end position="195"/>
    </location>
</feature>
<feature type="compositionally biased region" description="Basic and acidic residues" evidence="1">
    <location>
        <begin position="262"/>
        <end position="271"/>
    </location>
</feature>
<dbReference type="PRINTS" id="PR00625">
    <property type="entry name" value="JDOMAIN"/>
</dbReference>
<name>A0A6S6VFG5_9PLEO</name>
<accession>A0A6S6VFG5</accession>
<evidence type="ECO:0000313" key="2">
    <source>
        <dbReference type="EMBL" id="CAE7008392.1"/>
    </source>
</evidence>
<feature type="compositionally biased region" description="Polar residues" evidence="1">
    <location>
        <begin position="250"/>
        <end position="259"/>
    </location>
</feature>
<dbReference type="PANTHER" id="PTHR44743:SF10">
    <property type="entry name" value="J DOMAIN-CONTAINING PROTEIN"/>
    <property type="match status" value="1"/>
</dbReference>
<dbReference type="AlphaFoldDB" id="A0A6S6VFG5"/>
<evidence type="ECO:0000313" key="3">
    <source>
        <dbReference type="Proteomes" id="UP000472372"/>
    </source>
</evidence>
<dbReference type="InterPro" id="IPR001623">
    <property type="entry name" value="DnaJ_domain"/>
</dbReference>
<feature type="compositionally biased region" description="Polar residues" evidence="1">
    <location>
        <begin position="196"/>
        <end position="213"/>
    </location>
</feature>
<dbReference type="Gene3D" id="1.10.287.110">
    <property type="entry name" value="DnaJ domain"/>
    <property type="match status" value="1"/>
</dbReference>
<proteinExistence type="predicted"/>
<evidence type="ECO:0000256" key="1">
    <source>
        <dbReference type="SAM" id="MobiDB-lite"/>
    </source>
</evidence>